<evidence type="ECO:0000313" key="3">
    <source>
        <dbReference type="EMBL" id="KAA6399122.1"/>
    </source>
</evidence>
<feature type="non-terminal residue" evidence="3">
    <location>
        <position position="1"/>
    </location>
</feature>
<feature type="compositionally biased region" description="Basic and acidic residues" evidence="2">
    <location>
        <begin position="1"/>
        <end position="29"/>
    </location>
</feature>
<name>A0A5J4WX65_9EUKA</name>
<accession>A0A5J4WX65</accession>
<dbReference type="EMBL" id="SNRW01000817">
    <property type="protein sequence ID" value="KAA6399122.1"/>
    <property type="molecule type" value="Genomic_DNA"/>
</dbReference>
<organism evidence="3 4">
    <name type="scientific">Streblomastix strix</name>
    <dbReference type="NCBI Taxonomy" id="222440"/>
    <lineage>
        <taxon>Eukaryota</taxon>
        <taxon>Metamonada</taxon>
        <taxon>Preaxostyla</taxon>
        <taxon>Oxymonadida</taxon>
        <taxon>Streblomastigidae</taxon>
        <taxon>Streblomastix</taxon>
    </lineage>
</organism>
<feature type="region of interest" description="Disordered" evidence="2">
    <location>
        <begin position="1"/>
        <end position="32"/>
    </location>
</feature>
<evidence type="ECO:0000256" key="1">
    <source>
        <dbReference type="SAM" id="Coils"/>
    </source>
</evidence>
<gene>
    <name evidence="3" type="ORF">EZS28_005358</name>
</gene>
<reference evidence="3 4" key="1">
    <citation type="submission" date="2019-03" db="EMBL/GenBank/DDBJ databases">
        <title>Single cell metagenomics reveals metabolic interactions within the superorganism composed of flagellate Streblomastix strix and complex community of Bacteroidetes bacteria on its surface.</title>
        <authorList>
            <person name="Treitli S.C."/>
            <person name="Kolisko M."/>
            <person name="Husnik F."/>
            <person name="Keeling P."/>
            <person name="Hampl V."/>
        </authorList>
    </citation>
    <scope>NUCLEOTIDE SEQUENCE [LARGE SCALE GENOMIC DNA]</scope>
    <source>
        <strain evidence="3">ST1C</strain>
    </source>
</reference>
<keyword evidence="1" id="KW-0175">Coiled coil</keyword>
<dbReference type="InterPro" id="IPR043136">
    <property type="entry name" value="B30.2/SPRY_sf"/>
</dbReference>
<sequence length="415" mass="48684">RRRNVEDENRRIKKDNQNQKKENERLKQEVEDESDLIGEFEQKYLSEHEEKEKVKIIASEELQKRQEAEKQLRDEQNQKRKALELIASKNQTISELEETNLKDQRFTQIKTEQYEKEKEKYEKYEKQFQKLKYEEEKRQQTEIEKLKADQKNFQLSRENEKFKQEVIQLKMKYGEQQIDQFIKDIENKEKEKDEEIQKLKEELQKEILKYEKEKKEDEIEELRFQLPIELQMNIINHDPGDIVSSVEANGQLKISKKQNKWNTVSLGYVLENGVYATEVEFFNTKGGHSAVGIVKDTYTIATDGILPGSGPHDQNMAAYEGAPYNGQVYYQGTTTAGNTGFADNQIVKMEYDSEKGTVIFFVAGIQQPVYISGIKEKIRFIATIHNADAYCIIRSLKKLSAPTSNHLTNEQSVNW</sequence>
<dbReference type="Gene3D" id="2.60.120.920">
    <property type="match status" value="1"/>
</dbReference>
<dbReference type="Proteomes" id="UP000324800">
    <property type="component" value="Unassembled WGS sequence"/>
</dbReference>
<evidence type="ECO:0008006" key="5">
    <source>
        <dbReference type="Google" id="ProtNLM"/>
    </source>
</evidence>
<comment type="caution">
    <text evidence="3">The sequence shown here is derived from an EMBL/GenBank/DDBJ whole genome shotgun (WGS) entry which is preliminary data.</text>
</comment>
<evidence type="ECO:0000256" key="2">
    <source>
        <dbReference type="SAM" id="MobiDB-lite"/>
    </source>
</evidence>
<feature type="coiled-coil region" evidence="1">
    <location>
        <begin position="178"/>
        <end position="225"/>
    </location>
</feature>
<evidence type="ECO:0000313" key="4">
    <source>
        <dbReference type="Proteomes" id="UP000324800"/>
    </source>
</evidence>
<dbReference type="AlphaFoldDB" id="A0A5J4WX65"/>
<proteinExistence type="predicted"/>
<protein>
    <recommendedName>
        <fullName evidence="5">B30.2/SPRY domain-containing protein</fullName>
    </recommendedName>
</protein>